<keyword evidence="1" id="KW-1133">Transmembrane helix</keyword>
<protein>
    <submittedName>
        <fullName evidence="2">Uncharacterized protein</fullName>
    </submittedName>
</protein>
<feature type="transmembrane region" description="Helical" evidence="1">
    <location>
        <begin position="6"/>
        <end position="25"/>
    </location>
</feature>
<accession>I3C7M1</accession>
<dbReference type="HOGENOM" id="CLU_3344631_0_0_10"/>
<keyword evidence="3" id="KW-1185">Reference proteome</keyword>
<proteinExistence type="predicted"/>
<dbReference type="Proteomes" id="UP000004690">
    <property type="component" value="Unassembled WGS sequence"/>
</dbReference>
<keyword evidence="1" id="KW-0812">Transmembrane</keyword>
<gene>
    <name evidence="2" type="ORF">JoomaDRAFT_2642</name>
</gene>
<evidence type="ECO:0000313" key="3">
    <source>
        <dbReference type="Proteomes" id="UP000004690"/>
    </source>
</evidence>
<organism evidence="2 3">
    <name type="scientific">Galbibacter orientalis DSM 19592</name>
    <dbReference type="NCBI Taxonomy" id="926559"/>
    <lineage>
        <taxon>Bacteria</taxon>
        <taxon>Pseudomonadati</taxon>
        <taxon>Bacteroidota</taxon>
        <taxon>Flavobacteriia</taxon>
        <taxon>Flavobacteriales</taxon>
        <taxon>Flavobacteriaceae</taxon>
        <taxon>Galbibacter</taxon>
    </lineage>
</organism>
<name>I3C7M1_9FLAO</name>
<dbReference type="EMBL" id="JH651379">
    <property type="protein sequence ID" value="EIJ39614.1"/>
    <property type="molecule type" value="Genomic_DNA"/>
</dbReference>
<sequence>MVFLLIQFLILPGLIFLILISWFDYKKSRETYMKLKK</sequence>
<evidence type="ECO:0000256" key="1">
    <source>
        <dbReference type="SAM" id="Phobius"/>
    </source>
</evidence>
<keyword evidence="1" id="KW-0472">Membrane</keyword>
<reference evidence="2 3" key="1">
    <citation type="submission" date="2012-02" db="EMBL/GenBank/DDBJ databases">
        <title>Improved High-Quality Draft genome of Joostella marina DSM 19592.</title>
        <authorList>
            <consortium name="US DOE Joint Genome Institute (JGI-PGF)"/>
            <person name="Lucas S."/>
            <person name="Copeland A."/>
            <person name="Lapidus A."/>
            <person name="Bruce D."/>
            <person name="Goodwin L."/>
            <person name="Pitluck S."/>
            <person name="Peters L."/>
            <person name="Chertkov O."/>
            <person name="Ovchinnikova G."/>
            <person name="Kyrpides N."/>
            <person name="Mavromatis K."/>
            <person name="Detter J.C."/>
            <person name="Han C."/>
            <person name="Land M."/>
            <person name="Hauser L."/>
            <person name="Markowitz V."/>
            <person name="Cheng J.-F."/>
            <person name="Hugenholtz P."/>
            <person name="Woyke T."/>
            <person name="Wu D."/>
            <person name="Tindall B."/>
            <person name="Brambilla E."/>
            <person name="Klenk H.-P."/>
            <person name="Eisen J.A."/>
        </authorList>
    </citation>
    <scope>NUCLEOTIDE SEQUENCE [LARGE SCALE GENOMIC DNA]</scope>
    <source>
        <strain evidence="2 3">DSM 19592</strain>
    </source>
</reference>
<evidence type="ECO:0000313" key="2">
    <source>
        <dbReference type="EMBL" id="EIJ39614.1"/>
    </source>
</evidence>
<dbReference type="AlphaFoldDB" id="I3C7M1"/>